<gene>
    <name evidence="1" type="ORF">FUU20_14645</name>
</gene>
<keyword evidence="2" id="KW-1185">Reference proteome</keyword>
<protein>
    <submittedName>
        <fullName evidence="1">Tail fiber assembly protein</fullName>
    </submittedName>
</protein>
<dbReference type="Pfam" id="PF02413">
    <property type="entry name" value="Caudo_TAP"/>
    <property type="match status" value="1"/>
</dbReference>
<evidence type="ECO:0000313" key="1">
    <source>
        <dbReference type="EMBL" id="MCC7659972.1"/>
    </source>
</evidence>
<dbReference type="InterPro" id="IPR003458">
    <property type="entry name" value="Phage_T4_Gp38_tail_assem"/>
</dbReference>
<sequence length="185" mass="21488">MVKFENFAIYKPDFKSTEENEPAYRPDILYARDKNGRDWYACQADFSPDTLKVMYDENGIIVCISKDVTAIFPPGYSVAEVAISETPPEACNDMTWVYRDGRVIKRTYSSAEKRKMLQGEKERRIARVNQVTQTLNSKLLLGMATDEEKAKLRVWMDYVNEIEKISDDTDLEKIVWPEPKIKPSW</sequence>
<proteinExistence type="predicted"/>
<organism evidence="1 2">
    <name type="scientific">Serratia montpellierensis</name>
    <dbReference type="NCBI Taxonomy" id="2598730"/>
    <lineage>
        <taxon>Bacteria</taxon>
        <taxon>Pseudomonadati</taxon>
        <taxon>Pseudomonadota</taxon>
        <taxon>Gammaproteobacteria</taxon>
        <taxon>Enterobacterales</taxon>
        <taxon>Yersiniaceae</taxon>
        <taxon>Serratia</taxon>
    </lineage>
</organism>
<comment type="caution">
    <text evidence="1">The sequence shown here is derived from an EMBL/GenBank/DDBJ whole genome shotgun (WGS) entry which is preliminary data.</text>
</comment>
<evidence type="ECO:0000313" key="2">
    <source>
        <dbReference type="Proteomes" id="UP001199135"/>
    </source>
</evidence>
<name>A0ABS8J7I1_9GAMM</name>
<reference evidence="1 2" key="1">
    <citation type="submission" date="2019-08" db="EMBL/GenBank/DDBJ databases">
        <title>Genome sequencing of Psyttalia spp.-associated microbial isolates reveals a potentially novel species in the Serratia genus.</title>
        <authorList>
            <person name="Tannieres-Laurent M."/>
            <person name="Sparks M.E."/>
            <person name="Blackburn M.B."/>
            <person name="Gundersen-Rindal D.E."/>
            <person name="Bon M.-C."/>
        </authorList>
    </citation>
    <scope>NUCLEOTIDE SEQUENCE [LARGE SCALE GENOMIC DNA]</scope>
    <source>
        <strain evidence="2">Pon4B</strain>
    </source>
</reference>
<dbReference type="EMBL" id="VOSO01000014">
    <property type="protein sequence ID" value="MCC7659972.1"/>
    <property type="molecule type" value="Genomic_DNA"/>
</dbReference>
<dbReference type="RefSeq" id="WP_197832685.1">
    <property type="nucleotide sequence ID" value="NZ_VOSN01000022.1"/>
</dbReference>
<accession>A0ABS8J7I1</accession>
<dbReference type="Proteomes" id="UP001199135">
    <property type="component" value="Unassembled WGS sequence"/>
</dbReference>